<sequence>MSLDGSAAKEIKQQIALARKRELAFGLCFGKKIENSVFILHKTKASKILGKQAKADGETALFTFGRLTLKGKDLSVSIDGKILPGFARKARKLFMVVGLKFNIIVLDPSGQVIESDADEDEAEVGKDQAPTSPGTPPSPKTPQKGETAEDTAEAPEAPSDQPDPLAEKWKTAATKVEANLAKLGNIAGIDLTQVNALWAAIQGKAKTGAYKTALDFIGKLSDAMKTAARDAAALAKRQAMLEAKWQQASTKLTPLVAEALALGTPQSKKIQAVWALINAKVSATPPDFETALKAVGPLAKSISEARQAAPETRPEEPAPAPLQAASEDGETLTAPKPSAPEKGPSDQEPPPEVAGDSPELDLSEQIQRIEAEIKSLTDGPIASYNSLIAEAVSQTPEAWNSAFQKIAKLVSDAKATPTPDSAAKLDIGEKALIGIKRAIATETQAKTGFQKALTIFDLRLVPLTSHPKSGSSEIAPEITKIADIRAAAIEKSKTHALKAATDELTAAEPVIAITEIMADDFAHFAAIDGDRKIKADTDRGKVTGAAAVDDPAREMEGLYDAAQLDCAAKKFKDGIKKLDKIAEIFITTTTVKELKASYEKNRPIAKDWIDHWAGLAVDIKQLIAAKLAELDSCYAGSDIATTSDYSVSSQKLSPIWSVIAHLKSEIPTVQQYPPKLLTFETKLRDFKAHDGASGIQVMILKMEADLVAAKAEAALHKFSTASAVLATTETQWPASLAQANSCKSYKEKRISVQGKIEALKNVPQAASLIEAAKALMTEAALLALKCDFTVANSTLADAEKRVDNAKAAAEADLDIDALHDEAALDKSKKKWAPAFKVFTDIRDKVLAADVGNDLSAFIAKAQVPAMEAEKAHKAKKHDDARAHLDSAIANLKLAMVLVHQHRAYADIKLSLGTQVVALAPLNVDSCLQPHINNINVMIGEADDLTKPEAYDYKAAEAKLAAARKIWDQARADGEVHKQIVKLRTSATAIITSITTEGGAVAAQLAHRITEIQTLLDDGAALQIGGDFKAAAAKAKAATDWEAPTAEDMTTLKTVLGWEDPYFKVPRAALIGPGKEAGAHQVARADVDFAKYQTLKTEHIYSAAQRVFANAYQKITACKALVAMADLYHPALTDTQAATELLDGERNAATAALIKDIEDRLAATKVDETKTDLTENSYSQATKALLQITTLAKALLVKIKGSSDYETARKAAKDKLDEAQGHKHADAIAAQLIRLTTKYGNLVKLAPSDYATAKTMADELAASAEDAIKTAGNHALLEAVNAAIGGDEDSALWWPQVALAKLSIKFIASKDNADIAQKYLDLANAEIDSCQQDGLAAKEAKAHLLAALEACNAADEIMSQYGFLVQEIARAQTALSAVKTHGETAYVTTDIAEIEKLLARAETTAKTGQNFDKVSADIEAAIVMIGHALALADQHKDYTDLRAKPEVEPRLAELEGHEHRYAIKPSIDAIRQKLVDAAAQMEARKPPEAIKLLEEVRAIGTSAFVMAQMRANTPPEPKDIEEILSRPNGTAELDAMIDNLEPEAQRAVVKVAFKARFGCDIKNFSQENLAPGSKIEDNNLQGPNIVAFYKAMQDLPLDHTLDNDSMSKFAVNEHKDGGSLYDGSEKRIVMHEGDAATSSARPLAGEDAVGSLEDAATPEERAELEKCKPANDDPVTFFNWNTMHEVGHAVDDKTGFMTRNGSGKDYGGWTEYGADTSVIADKIAKKFQYDKSYVTSYLAHKENPYTPAKPSDEACSDEEWESRRIQVRAHIEAASESANPWASMSGAKKIAIDGVVYQESYANTWTSYLLDARPKGITGYQFRAPGEWFSEMYAAYYSGKLKPNHPAVSWLAKL</sequence>
<proteinExistence type="predicted"/>
<dbReference type="Proteomes" id="UP001238334">
    <property type="component" value="Chromosome"/>
</dbReference>
<keyword evidence="3" id="KW-1185">Reference proteome</keyword>
<evidence type="ECO:0000313" key="3">
    <source>
        <dbReference type="Proteomes" id="UP001238334"/>
    </source>
</evidence>
<gene>
    <name evidence="2" type="ORF">QPJ95_15100</name>
</gene>
<feature type="region of interest" description="Disordered" evidence="1">
    <location>
        <begin position="303"/>
        <end position="360"/>
    </location>
</feature>
<name>A0A9Y2KY84_9RHOB</name>
<feature type="region of interest" description="Disordered" evidence="1">
    <location>
        <begin position="115"/>
        <end position="165"/>
    </location>
</feature>
<evidence type="ECO:0000256" key="1">
    <source>
        <dbReference type="SAM" id="MobiDB-lite"/>
    </source>
</evidence>
<dbReference type="KEGG" id="ppso:QPJ95_15100"/>
<reference evidence="2 3" key="1">
    <citation type="submission" date="2023-06" db="EMBL/GenBank/DDBJ databases">
        <title>Parasedimentitalea psychrophila sp. nov., a psychrophilic bacterium isolated from deep-sea sediment.</title>
        <authorList>
            <person name="Li A."/>
        </authorList>
    </citation>
    <scope>NUCLEOTIDE SEQUENCE [LARGE SCALE GENOMIC DNA]</scope>
    <source>
        <strain evidence="2 3">QS115</strain>
    </source>
</reference>
<evidence type="ECO:0000313" key="2">
    <source>
        <dbReference type="EMBL" id="WIY23947.1"/>
    </source>
</evidence>
<accession>A0A9Y2KY84</accession>
<organism evidence="2 3">
    <name type="scientific">Parasedimentitalea psychrophila</name>
    <dbReference type="NCBI Taxonomy" id="2997337"/>
    <lineage>
        <taxon>Bacteria</taxon>
        <taxon>Pseudomonadati</taxon>
        <taxon>Pseudomonadota</taxon>
        <taxon>Alphaproteobacteria</taxon>
        <taxon>Rhodobacterales</taxon>
        <taxon>Paracoccaceae</taxon>
        <taxon>Parasedimentitalea</taxon>
    </lineage>
</organism>
<dbReference type="RefSeq" id="WP_270916951.1">
    <property type="nucleotide sequence ID" value="NZ_CP127247.1"/>
</dbReference>
<protein>
    <submittedName>
        <fullName evidence="2">Uncharacterized protein</fullName>
    </submittedName>
</protein>
<dbReference type="EMBL" id="CP127247">
    <property type="protein sequence ID" value="WIY23947.1"/>
    <property type="molecule type" value="Genomic_DNA"/>
</dbReference>